<keyword evidence="2" id="KW-0812">Transmembrane</keyword>
<keyword evidence="2" id="KW-1133">Transmembrane helix</keyword>
<dbReference type="RefSeq" id="WP_166125544.1">
    <property type="nucleotide sequence ID" value="NZ_JAANOQ010000002.1"/>
</dbReference>
<sequence length="172" mass="18904">METIKIIFYAVLIIIFFVLPIITLLIRLFQKPFKRFSRGVPEPPKKLRDRYNDEINKMKEYRKTNDFPPITSSGAIGSPEWLSKPAYLENPTINDQIQILEGLGLSPDLLGNDKRYEEGFDGGFGGGGFSGSGASASWSDDNSSSYSSSYDSSSSSSSDSSSYDSSSSGSDY</sequence>
<name>A0ABR7J1K8_9FLAO</name>
<evidence type="ECO:0000256" key="1">
    <source>
        <dbReference type="SAM" id="MobiDB-lite"/>
    </source>
</evidence>
<gene>
    <name evidence="3" type="ORF">H8R27_12950</name>
</gene>
<evidence type="ECO:0000313" key="3">
    <source>
        <dbReference type="EMBL" id="MBC5835797.1"/>
    </source>
</evidence>
<feature type="transmembrane region" description="Helical" evidence="2">
    <location>
        <begin position="6"/>
        <end position="29"/>
    </location>
</feature>
<evidence type="ECO:0000313" key="4">
    <source>
        <dbReference type="Proteomes" id="UP000605990"/>
    </source>
</evidence>
<accession>A0ABR7J1K8</accession>
<comment type="caution">
    <text evidence="3">The sequence shown here is derived from an EMBL/GenBank/DDBJ whole genome shotgun (WGS) entry which is preliminary data.</text>
</comment>
<proteinExistence type="predicted"/>
<protein>
    <recommendedName>
        <fullName evidence="5">DUF4834 family protein</fullName>
    </recommendedName>
</protein>
<keyword evidence="4" id="KW-1185">Reference proteome</keyword>
<feature type="region of interest" description="Disordered" evidence="1">
    <location>
        <begin position="131"/>
        <end position="172"/>
    </location>
</feature>
<evidence type="ECO:0000256" key="2">
    <source>
        <dbReference type="SAM" id="Phobius"/>
    </source>
</evidence>
<feature type="compositionally biased region" description="Low complexity" evidence="1">
    <location>
        <begin position="132"/>
        <end position="172"/>
    </location>
</feature>
<evidence type="ECO:0008006" key="5">
    <source>
        <dbReference type="Google" id="ProtNLM"/>
    </source>
</evidence>
<reference evidence="3 4" key="1">
    <citation type="submission" date="2020-08" db="EMBL/GenBank/DDBJ databases">
        <title>Description of novel Flavobacterium F-408 isolate.</title>
        <authorList>
            <person name="Saticioglu I.B."/>
            <person name="Duman M."/>
            <person name="Altun S."/>
        </authorList>
    </citation>
    <scope>NUCLEOTIDE SEQUENCE [LARGE SCALE GENOMIC DNA]</scope>
    <source>
        <strain evidence="3 4">F-408</strain>
    </source>
</reference>
<keyword evidence="2" id="KW-0472">Membrane</keyword>
<dbReference type="EMBL" id="JACRUN010000008">
    <property type="protein sequence ID" value="MBC5835797.1"/>
    <property type="molecule type" value="Genomic_DNA"/>
</dbReference>
<organism evidence="3 4">
    <name type="scientific">Flavobacterium bernardetii</name>
    <dbReference type="NCBI Taxonomy" id="2813823"/>
    <lineage>
        <taxon>Bacteria</taxon>
        <taxon>Pseudomonadati</taxon>
        <taxon>Bacteroidota</taxon>
        <taxon>Flavobacteriia</taxon>
        <taxon>Flavobacteriales</taxon>
        <taxon>Flavobacteriaceae</taxon>
        <taxon>Flavobacterium</taxon>
    </lineage>
</organism>
<dbReference type="Proteomes" id="UP000605990">
    <property type="component" value="Unassembled WGS sequence"/>
</dbReference>